<organism evidence="2 3">
    <name type="scientific">Elaeis guineensis var. tenera</name>
    <name type="common">Oil palm</name>
    <dbReference type="NCBI Taxonomy" id="51953"/>
    <lineage>
        <taxon>Eukaryota</taxon>
        <taxon>Viridiplantae</taxon>
        <taxon>Streptophyta</taxon>
        <taxon>Embryophyta</taxon>
        <taxon>Tracheophyta</taxon>
        <taxon>Spermatophyta</taxon>
        <taxon>Magnoliopsida</taxon>
        <taxon>Liliopsida</taxon>
        <taxon>Arecaceae</taxon>
        <taxon>Arecoideae</taxon>
        <taxon>Cocoseae</taxon>
        <taxon>Elaeidinae</taxon>
        <taxon>Elaeis</taxon>
    </lineage>
</organism>
<sequence>FTWPLICSISHHPPPPSIPFFYNFPLISSLVAFAVARSARFLTIWYKEKQCDAKKLVGSGGMPSSRSATVAAFAAAIGFQVGFGGSSFATAMTLACVVMYDAFGVRLHAGSQAEVCLLHLHLL</sequence>
<dbReference type="OrthoDB" id="1716650at2759"/>
<evidence type="ECO:0000313" key="2">
    <source>
        <dbReference type="Proteomes" id="UP000504607"/>
    </source>
</evidence>
<accession>A0A8N4F7Z0</accession>
<dbReference type="PANTHER" id="PTHR31446">
    <property type="entry name" value="ACID PHOSPHATASE/VANADIUM-DEPENDENT HALOPEROXIDASE-RELATED PROTEIN"/>
    <property type="match status" value="1"/>
</dbReference>
<name>A0A8N4F7Z0_ELAGV</name>
<dbReference type="AlphaFoldDB" id="A0A8N4F7Z0"/>
<evidence type="ECO:0000313" key="3">
    <source>
        <dbReference type="RefSeq" id="XP_029122176.1"/>
    </source>
</evidence>
<keyword evidence="1" id="KW-0472">Membrane</keyword>
<evidence type="ECO:0000256" key="1">
    <source>
        <dbReference type="SAM" id="Phobius"/>
    </source>
</evidence>
<dbReference type="RefSeq" id="XP_029122176.1">
    <property type="nucleotide sequence ID" value="XM_029266343.1"/>
</dbReference>
<feature type="non-terminal residue" evidence="3">
    <location>
        <position position="1"/>
    </location>
</feature>
<dbReference type="InterPro" id="IPR003832">
    <property type="entry name" value="DUF212"/>
</dbReference>
<dbReference type="PANTHER" id="PTHR31446:SF39">
    <property type="entry name" value="ACID PHOSPHATASE_VANADIUM-DEPENDENT HALOPEROXIDASE-RELATED PROTEIN"/>
    <property type="match status" value="1"/>
</dbReference>
<keyword evidence="1" id="KW-1133">Transmembrane helix</keyword>
<reference evidence="3" key="1">
    <citation type="submission" date="2025-08" db="UniProtKB">
        <authorList>
            <consortium name="RefSeq"/>
        </authorList>
    </citation>
    <scope>IDENTIFICATION</scope>
</reference>
<dbReference type="Pfam" id="PF02681">
    <property type="entry name" value="DUF212"/>
    <property type="match status" value="1"/>
</dbReference>
<feature type="transmembrane region" description="Helical" evidence="1">
    <location>
        <begin position="20"/>
        <end position="39"/>
    </location>
</feature>
<keyword evidence="1" id="KW-0812">Transmembrane</keyword>
<dbReference type="KEGG" id="egu:105049629"/>
<gene>
    <name evidence="3" type="primary">LOC105049629</name>
</gene>
<protein>
    <submittedName>
        <fullName evidence="3">Uncharacterized protein LOC105049629</fullName>
    </submittedName>
</protein>
<proteinExistence type="predicted"/>
<keyword evidence="2" id="KW-1185">Reference proteome</keyword>
<dbReference type="Proteomes" id="UP000504607">
    <property type="component" value="Chromosome 8"/>
</dbReference>
<dbReference type="GeneID" id="105049629"/>